<evidence type="ECO:0000256" key="6">
    <source>
        <dbReference type="ARBA" id="ARBA00023136"/>
    </source>
</evidence>
<dbReference type="PROSITE" id="PS50002">
    <property type="entry name" value="SH3"/>
    <property type="match status" value="1"/>
</dbReference>
<dbReference type="SMART" id="SM00721">
    <property type="entry name" value="BAR"/>
    <property type="match status" value="1"/>
</dbReference>
<dbReference type="EMBL" id="VTPC01008018">
    <property type="protein sequence ID" value="KAF2893408.1"/>
    <property type="molecule type" value="Genomic_DNA"/>
</dbReference>
<evidence type="ECO:0000256" key="5">
    <source>
        <dbReference type="ARBA" id="ARBA00023054"/>
    </source>
</evidence>
<dbReference type="Gene3D" id="2.30.30.40">
    <property type="entry name" value="SH3 Domains"/>
    <property type="match status" value="1"/>
</dbReference>
<dbReference type="InterPro" id="IPR036028">
    <property type="entry name" value="SH3-like_dom_sf"/>
</dbReference>
<evidence type="ECO:0000256" key="4">
    <source>
        <dbReference type="ARBA" id="ARBA00022490"/>
    </source>
</evidence>
<keyword evidence="13" id="KW-1185">Reference proteome</keyword>
<dbReference type="OrthoDB" id="446293at2759"/>
<dbReference type="GO" id="GO:0012505">
    <property type="term" value="C:endomembrane system"/>
    <property type="evidence" value="ECO:0007669"/>
    <property type="project" value="UniProtKB-SubCell"/>
</dbReference>
<dbReference type="InterPro" id="IPR027267">
    <property type="entry name" value="AH/BAR_dom_sf"/>
</dbReference>
<dbReference type="PRINTS" id="PR01251">
    <property type="entry name" value="AMPHIPHYSIN"/>
</dbReference>
<keyword evidence="6" id="KW-0472">Membrane</keyword>
<dbReference type="Gene3D" id="1.20.1270.60">
    <property type="entry name" value="Arfaptin homology (AH) domain/BAR domain"/>
    <property type="match status" value="1"/>
</dbReference>
<keyword evidence="3 7" id="KW-0728">SH3 domain</keyword>
<comment type="caution">
    <text evidence="12">The sequence shown here is derived from an EMBL/GenBank/DDBJ whole genome shotgun (WGS) entry which is preliminary data.</text>
</comment>
<dbReference type="PROSITE" id="PS51021">
    <property type="entry name" value="BAR"/>
    <property type="match status" value="1"/>
</dbReference>
<evidence type="ECO:0000313" key="13">
    <source>
        <dbReference type="Proteomes" id="UP000801492"/>
    </source>
</evidence>
<keyword evidence="4" id="KW-0963">Cytoplasm</keyword>
<comment type="subcellular location">
    <subcellularLocation>
        <location evidence="2">Cytoplasm</location>
    </subcellularLocation>
    <subcellularLocation>
        <location evidence="1">Endomembrane system</location>
    </subcellularLocation>
</comment>
<keyword evidence="5 8" id="KW-0175">Coiled coil</keyword>
<evidence type="ECO:0000256" key="1">
    <source>
        <dbReference type="ARBA" id="ARBA00004308"/>
    </source>
</evidence>
<reference evidence="12" key="1">
    <citation type="submission" date="2019-08" db="EMBL/GenBank/DDBJ databases">
        <title>The genome of the North American firefly Photinus pyralis.</title>
        <authorList>
            <consortium name="Photinus pyralis genome working group"/>
            <person name="Fallon T.R."/>
            <person name="Sander Lower S.E."/>
            <person name="Weng J.-K."/>
        </authorList>
    </citation>
    <scope>NUCLEOTIDE SEQUENCE</scope>
    <source>
        <strain evidence="12">TRF0915ILg1</strain>
        <tissue evidence="12">Whole body</tissue>
    </source>
</reference>
<evidence type="ECO:0000313" key="12">
    <source>
        <dbReference type="EMBL" id="KAF2893408.1"/>
    </source>
</evidence>
<dbReference type="GO" id="GO:0005886">
    <property type="term" value="C:plasma membrane"/>
    <property type="evidence" value="ECO:0007669"/>
    <property type="project" value="TreeGrafter"/>
</dbReference>
<dbReference type="FunFam" id="1.20.1270.60:FF:000013">
    <property type="entry name" value="Amphiphysin isoform 2"/>
    <property type="match status" value="1"/>
</dbReference>
<dbReference type="SUPFAM" id="SSF103657">
    <property type="entry name" value="BAR/IMD domain-like"/>
    <property type="match status" value="1"/>
</dbReference>
<dbReference type="FunFam" id="2.30.30.40:FF:000172">
    <property type="entry name" value="Amphiphysin, isoform B"/>
    <property type="match status" value="1"/>
</dbReference>
<organism evidence="12 13">
    <name type="scientific">Ignelater luminosus</name>
    <name type="common">Cucubano</name>
    <name type="synonym">Pyrophorus luminosus</name>
    <dbReference type="NCBI Taxonomy" id="2038154"/>
    <lineage>
        <taxon>Eukaryota</taxon>
        <taxon>Metazoa</taxon>
        <taxon>Ecdysozoa</taxon>
        <taxon>Arthropoda</taxon>
        <taxon>Hexapoda</taxon>
        <taxon>Insecta</taxon>
        <taxon>Pterygota</taxon>
        <taxon>Neoptera</taxon>
        <taxon>Endopterygota</taxon>
        <taxon>Coleoptera</taxon>
        <taxon>Polyphaga</taxon>
        <taxon>Elateriformia</taxon>
        <taxon>Elateroidea</taxon>
        <taxon>Elateridae</taxon>
        <taxon>Agrypninae</taxon>
        <taxon>Pyrophorini</taxon>
        <taxon>Ignelater</taxon>
    </lineage>
</organism>
<dbReference type="GO" id="GO:0005737">
    <property type="term" value="C:cytoplasm"/>
    <property type="evidence" value="ECO:0007669"/>
    <property type="project" value="UniProtKB-SubCell"/>
</dbReference>
<dbReference type="Proteomes" id="UP000801492">
    <property type="component" value="Unassembled WGS sequence"/>
</dbReference>
<dbReference type="PANTHER" id="PTHR46514">
    <property type="entry name" value="AMPHIPHYSIN"/>
    <property type="match status" value="1"/>
</dbReference>
<dbReference type="CDD" id="cd11790">
    <property type="entry name" value="SH3_Amphiphysin"/>
    <property type="match status" value="1"/>
</dbReference>
<evidence type="ECO:0000256" key="8">
    <source>
        <dbReference type="SAM" id="Coils"/>
    </source>
</evidence>
<gene>
    <name evidence="12" type="ORF">ILUMI_12763</name>
</gene>
<feature type="coiled-coil region" evidence="8">
    <location>
        <begin position="161"/>
        <end position="188"/>
    </location>
</feature>
<dbReference type="InterPro" id="IPR004148">
    <property type="entry name" value="BAR_dom"/>
</dbReference>
<feature type="domain" description="SH3" evidence="10">
    <location>
        <begin position="290"/>
        <end position="354"/>
    </location>
</feature>
<name>A0A8K0CTI2_IGNLU</name>
<proteinExistence type="predicted"/>
<dbReference type="SMART" id="SM00326">
    <property type="entry name" value="SH3"/>
    <property type="match status" value="1"/>
</dbReference>
<protein>
    <recommendedName>
        <fullName evidence="14">Endophilin-A</fullName>
    </recommendedName>
</protein>
<feature type="domain" description="BAR" evidence="11">
    <location>
        <begin position="24"/>
        <end position="242"/>
    </location>
</feature>
<evidence type="ECO:0008006" key="14">
    <source>
        <dbReference type="Google" id="ProtNLM"/>
    </source>
</evidence>
<evidence type="ECO:0000259" key="10">
    <source>
        <dbReference type="PROSITE" id="PS50002"/>
    </source>
</evidence>
<dbReference type="AlphaFoldDB" id="A0A8K0CTI2"/>
<accession>A0A8K0CTI2</accession>
<evidence type="ECO:0000256" key="2">
    <source>
        <dbReference type="ARBA" id="ARBA00004496"/>
    </source>
</evidence>
<dbReference type="InterPro" id="IPR001452">
    <property type="entry name" value="SH3_domain"/>
</dbReference>
<evidence type="ECO:0000259" key="11">
    <source>
        <dbReference type="PROSITE" id="PS51021"/>
    </source>
</evidence>
<dbReference type="GO" id="GO:0005543">
    <property type="term" value="F:phospholipid binding"/>
    <property type="evidence" value="ECO:0007669"/>
    <property type="project" value="TreeGrafter"/>
</dbReference>
<dbReference type="Pfam" id="PF14604">
    <property type="entry name" value="SH3_9"/>
    <property type="match status" value="1"/>
</dbReference>
<dbReference type="SUPFAM" id="SSF50044">
    <property type="entry name" value="SH3-domain"/>
    <property type="match status" value="1"/>
</dbReference>
<evidence type="ECO:0000256" key="9">
    <source>
        <dbReference type="SAM" id="MobiDB-lite"/>
    </source>
</evidence>
<dbReference type="PANTHER" id="PTHR46514:SF3">
    <property type="entry name" value="AMPHIPHYSIN"/>
    <property type="match status" value="1"/>
</dbReference>
<sequence length="354" mass="40268">MSESKGSLIAKSVQKHAGRAKEKILQNLGKVDRTADDIFDEHLQNFTRQQNAANKLQKEFSNYLRCVRAIQTASKSLLDTIGEIYESQWSGHDLLFVQTQSVDMLWQDFSHKLGDQVLIPLNTYQSQFAEMRKKIDKRGRKLVDYDGQRHNFQALQLGMTKKRDDAKLNKGREQLEEAKRTYDMLNSELHDELPALYDSRILFLVTNLQSLFSAQQVFHVENAKVFAELEAIVDKLATESQRGSYSIKKTNGSTLPRAGTNNTPSIINNVSPPATGVSTTRATTDNLPPGVLYKVKATYKYIREDVDELSFDVDEIIHVIEYDDPEEQEEGWLMGIKESNGEKGMFPANFTRPL</sequence>
<feature type="region of interest" description="Disordered" evidence="9">
    <location>
        <begin position="246"/>
        <end position="283"/>
    </location>
</feature>
<evidence type="ECO:0000256" key="7">
    <source>
        <dbReference type="PROSITE-ProRule" id="PRU00192"/>
    </source>
</evidence>
<dbReference type="InterPro" id="IPR003005">
    <property type="entry name" value="Amphiphysin"/>
</dbReference>
<dbReference type="Pfam" id="PF03114">
    <property type="entry name" value="BAR"/>
    <property type="match status" value="1"/>
</dbReference>
<evidence type="ECO:0000256" key="3">
    <source>
        <dbReference type="ARBA" id="ARBA00022443"/>
    </source>
</evidence>